<evidence type="ECO:0000256" key="3">
    <source>
        <dbReference type="ARBA" id="ARBA00022870"/>
    </source>
</evidence>
<keyword evidence="4" id="KW-0472">Membrane</keyword>
<dbReference type="GO" id="GO:0019068">
    <property type="term" value="P:virion assembly"/>
    <property type="evidence" value="ECO:0007669"/>
    <property type="project" value="InterPro"/>
</dbReference>
<evidence type="ECO:0000259" key="7">
    <source>
        <dbReference type="Pfam" id="PF02093"/>
    </source>
</evidence>
<name>A0A5N3VL05_MUNMU</name>
<reference evidence="8 9" key="1">
    <citation type="submission" date="2019-06" db="EMBL/GenBank/DDBJ databases">
        <title>Discovery of a novel chromosome fission-fusion reversal in muntjac.</title>
        <authorList>
            <person name="Mudd A.B."/>
            <person name="Bredeson J.V."/>
            <person name="Baum R."/>
            <person name="Hockemeyer D."/>
            <person name="Rokhsar D.S."/>
        </authorList>
    </citation>
    <scope>NUCLEOTIDE SEQUENCE [LARGE SCALE GENOMIC DNA]</scope>
    <source>
        <strain evidence="8">UTSW_UCB_Mm</strain>
        <tissue evidence="8">Fibroblast cell line</tissue>
    </source>
</reference>
<dbReference type="EMBL" id="VCEA01000002">
    <property type="protein sequence ID" value="KAB0349931.1"/>
    <property type="molecule type" value="Genomic_DNA"/>
</dbReference>
<feature type="compositionally biased region" description="Polar residues" evidence="5">
    <location>
        <begin position="158"/>
        <end position="179"/>
    </location>
</feature>
<evidence type="ECO:0000259" key="6">
    <source>
        <dbReference type="Pfam" id="PF01140"/>
    </source>
</evidence>
<dbReference type="InterPro" id="IPR000840">
    <property type="entry name" value="G_retro_matrix"/>
</dbReference>
<dbReference type="PANTHER" id="PTHR33166">
    <property type="entry name" value="GAG_P30 DOMAIN-CONTAINING PROTEIN"/>
    <property type="match status" value="1"/>
</dbReference>
<dbReference type="AlphaFoldDB" id="A0A5N3VL05"/>
<evidence type="ECO:0000256" key="5">
    <source>
        <dbReference type="SAM" id="MobiDB-lite"/>
    </source>
</evidence>
<dbReference type="Pfam" id="PF01140">
    <property type="entry name" value="Gag_MA"/>
    <property type="match status" value="1"/>
</dbReference>
<keyword evidence="9" id="KW-1185">Reference proteome</keyword>
<evidence type="ECO:0000313" key="9">
    <source>
        <dbReference type="Proteomes" id="UP000326458"/>
    </source>
</evidence>
<evidence type="ECO:0000256" key="1">
    <source>
        <dbReference type="ARBA" id="ARBA00004165"/>
    </source>
</evidence>
<dbReference type="InterPro" id="IPR010999">
    <property type="entry name" value="Retrovr_matrix"/>
</dbReference>
<proteinExistence type="predicted"/>
<dbReference type="Gene3D" id="1.10.375.10">
    <property type="entry name" value="Human Immunodeficiency Virus Type 1 Capsid Protein"/>
    <property type="match status" value="2"/>
</dbReference>
<dbReference type="Pfam" id="PF02093">
    <property type="entry name" value="Gag_p30"/>
    <property type="match status" value="1"/>
</dbReference>
<accession>A0A5N3VL05</accession>
<dbReference type="InterPro" id="IPR003036">
    <property type="entry name" value="Gag_P30"/>
</dbReference>
<dbReference type="SUPFAM" id="SSF47836">
    <property type="entry name" value="Retroviral matrix proteins"/>
    <property type="match status" value="1"/>
</dbReference>
<evidence type="ECO:0000313" key="8">
    <source>
        <dbReference type="EMBL" id="KAB0349931.1"/>
    </source>
</evidence>
<comment type="caution">
    <text evidence="8">The sequence shown here is derived from an EMBL/GenBank/DDBJ whole genome shotgun (WGS) entry which is preliminary data.</text>
</comment>
<keyword evidence="2" id="KW-1032">Host cell membrane</keyword>
<dbReference type="SUPFAM" id="SSF47943">
    <property type="entry name" value="Retrovirus capsid protein, N-terminal core domain"/>
    <property type="match status" value="1"/>
</dbReference>
<feature type="compositionally biased region" description="Pro residues" evidence="5">
    <location>
        <begin position="128"/>
        <end position="140"/>
    </location>
</feature>
<dbReference type="Gene3D" id="1.10.150.180">
    <property type="entry name" value="Gamma-retroviral matrix domain"/>
    <property type="match status" value="1"/>
</dbReference>
<protein>
    <submittedName>
        <fullName evidence="8">Uncharacterized protein</fullName>
    </submittedName>
</protein>
<evidence type="ECO:0000256" key="4">
    <source>
        <dbReference type="ARBA" id="ARBA00023136"/>
    </source>
</evidence>
<keyword evidence="3" id="KW-1043">Host membrane</keyword>
<dbReference type="InterPro" id="IPR008919">
    <property type="entry name" value="Retrov_capsid_N"/>
</dbReference>
<evidence type="ECO:0000256" key="2">
    <source>
        <dbReference type="ARBA" id="ARBA00022511"/>
    </source>
</evidence>
<feature type="compositionally biased region" description="Low complexity" evidence="5">
    <location>
        <begin position="114"/>
        <end position="127"/>
    </location>
</feature>
<dbReference type="Proteomes" id="UP000326458">
    <property type="component" value="Unassembled WGS sequence"/>
</dbReference>
<feature type="non-terminal residue" evidence="8">
    <location>
        <position position="1"/>
    </location>
</feature>
<dbReference type="InterPro" id="IPR036946">
    <property type="entry name" value="G_retro_matrix_sf"/>
</dbReference>
<feature type="domain" description="Gamma-retroviral matrix protein" evidence="6">
    <location>
        <begin position="16"/>
        <end position="87"/>
    </location>
</feature>
<feature type="region of interest" description="Disordered" evidence="5">
    <location>
        <begin position="99"/>
        <end position="179"/>
    </location>
</feature>
<dbReference type="InterPro" id="IPR050462">
    <property type="entry name" value="Retroviral_Gag-Pol_poly"/>
</dbReference>
<feature type="domain" description="Core shell protein Gag P30" evidence="7">
    <location>
        <begin position="214"/>
        <end position="324"/>
    </location>
</feature>
<organism evidence="8 9">
    <name type="scientific">Muntiacus muntjak</name>
    <name type="common">Barking deer</name>
    <name type="synonym">Indian muntjac</name>
    <dbReference type="NCBI Taxonomy" id="9888"/>
    <lineage>
        <taxon>Eukaryota</taxon>
        <taxon>Metazoa</taxon>
        <taxon>Chordata</taxon>
        <taxon>Craniata</taxon>
        <taxon>Vertebrata</taxon>
        <taxon>Euteleostomi</taxon>
        <taxon>Mammalia</taxon>
        <taxon>Eutheria</taxon>
        <taxon>Laurasiatheria</taxon>
        <taxon>Artiodactyla</taxon>
        <taxon>Ruminantia</taxon>
        <taxon>Pecora</taxon>
        <taxon>Cervidae</taxon>
        <taxon>Muntiacinae</taxon>
        <taxon>Muntiacus</taxon>
    </lineage>
</organism>
<gene>
    <name evidence="8" type="ORF">FD754_014788</name>
</gene>
<comment type="subcellular location">
    <subcellularLocation>
        <location evidence="1">Host cell membrane</location>
    </subcellularLocation>
</comment>
<sequence length="332" mass="37216">KNFKKGFVADYRAKMTPRKLCNLCELDWPSFEFGQSPEGTLDLPAGQAVQQVVTGTPGHPDQFPHIDSWLLITQTLPPWATLHMNKQGQSRVSKTIFQGDPVEDPLLPPPYVPLTPQTPAQPGSDPLPDSPPPSMSPTPPHEQDSSPEPLAAAHQMAFQDTQGPQQVKTDGSPFSTTDLLNWKHHNPAYSDKPQAVTDLLESIFHTYQPTWDDSMPEKKPNWDFNTRQGQETLGRYHDTVLHGLRAGAKKPTNMSKITTIIQKRLYEAFWTYTPFDPERAKNQRMINVAFVAQSCADPQLKLQKLEGFNGMNATQLLVVANNIFVNQDREAQ</sequence>